<evidence type="ECO:0000313" key="2">
    <source>
        <dbReference type="EMBL" id="MCS7480504.1"/>
    </source>
</evidence>
<dbReference type="InterPro" id="IPR032710">
    <property type="entry name" value="NTF2-like_dom_sf"/>
</dbReference>
<reference evidence="2" key="1">
    <citation type="submission" date="2022-08" db="EMBL/GenBank/DDBJ databases">
        <authorList>
            <person name="Tistechok S."/>
            <person name="Samborskyy M."/>
            <person name="Roman I."/>
        </authorList>
    </citation>
    <scope>NUCLEOTIDE SEQUENCE</scope>
    <source>
        <strain evidence="2">DSM 103496</strain>
    </source>
</reference>
<dbReference type="Gene3D" id="3.10.450.50">
    <property type="match status" value="1"/>
</dbReference>
<evidence type="ECO:0000259" key="1">
    <source>
        <dbReference type="Pfam" id="PF12680"/>
    </source>
</evidence>
<dbReference type="Proteomes" id="UP001141259">
    <property type="component" value="Unassembled WGS sequence"/>
</dbReference>
<keyword evidence="3" id="KW-1185">Reference proteome</keyword>
<dbReference type="RefSeq" id="WP_259626003.1">
    <property type="nucleotide sequence ID" value="NZ_JANYMP010000014.1"/>
</dbReference>
<dbReference type="Pfam" id="PF12680">
    <property type="entry name" value="SnoaL_2"/>
    <property type="match status" value="1"/>
</dbReference>
<accession>A0A9X2VQK3</accession>
<dbReference type="InterPro" id="IPR008317">
    <property type="entry name" value="UCP030561"/>
</dbReference>
<dbReference type="AlphaFoldDB" id="A0A9X2VQK3"/>
<dbReference type="EMBL" id="JANYMP010000014">
    <property type="protein sequence ID" value="MCS7480504.1"/>
    <property type="molecule type" value="Genomic_DNA"/>
</dbReference>
<feature type="domain" description="SnoaL-like" evidence="1">
    <location>
        <begin position="11"/>
        <end position="107"/>
    </location>
</feature>
<comment type="caution">
    <text evidence="2">The sequence shown here is derived from an EMBL/GenBank/DDBJ whole genome shotgun (WGS) entry which is preliminary data.</text>
</comment>
<sequence length="113" mass="12707">MLSPEEIVAGQLAAYNARDLERFLGFYVEDVPVATFPAGEVLEDRSGPLFRRRYQELFDSYPALHAKLVTRVVHGRIVIDHELVTGIGAGESRAAVAMYEVGKEKIERVWFVV</sequence>
<dbReference type="SUPFAM" id="SSF54427">
    <property type="entry name" value="NTF2-like"/>
    <property type="match status" value="1"/>
</dbReference>
<proteinExistence type="predicted"/>
<dbReference type="InterPro" id="IPR037401">
    <property type="entry name" value="SnoaL-like"/>
</dbReference>
<name>A0A9X2VQK3_9PSEU</name>
<organism evidence="2 3">
    <name type="scientific">Umezawaea endophytica</name>
    <dbReference type="NCBI Taxonomy" id="1654476"/>
    <lineage>
        <taxon>Bacteria</taxon>
        <taxon>Bacillati</taxon>
        <taxon>Actinomycetota</taxon>
        <taxon>Actinomycetes</taxon>
        <taxon>Pseudonocardiales</taxon>
        <taxon>Pseudonocardiaceae</taxon>
        <taxon>Umezawaea</taxon>
    </lineage>
</organism>
<evidence type="ECO:0000313" key="3">
    <source>
        <dbReference type="Proteomes" id="UP001141259"/>
    </source>
</evidence>
<gene>
    <name evidence="2" type="ORF">NZH93_26925</name>
</gene>
<protein>
    <submittedName>
        <fullName evidence="2">Nuclear transport factor 2 family protein</fullName>
    </submittedName>
</protein>
<dbReference type="PIRSF" id="PIRSF030561">
    <property type="entry name" value="UCP030561"/>
    <property type="match status" value="1"/>
</dbReference>